<keyword evidence="10 15" id="KW-1133">Transmembrane helix</keyword>
<evidence type="ECO:0000256" key="9">
    <source>
        <dbReference type="ARBA" id="ARBA00022840"/>
    </source>
</evidence>
<dbReference type="RefSeq" id="WP_208234458.1">
    <property type="nucleotide sequence ID" value="NZ_JAGEVG010000016.1"/>
</dbReference>
<evidence type="ECO:0000256" key="1">
    <source>
        <dbReference type="ARBA" id="ARBA00004651"/>
    </source>
</evidence>
<dbReference type="PANTHER" id="PTHR34299:SF1">
    <property type="entry name" value="DIACYLGLYCEROL KINASE"/>
    <property type="match status" value="1"/>
</dbReference>
<dbReference type="InterPro" id="IPR033717">
    <property type="entry name" value="UDPK"/>
</dbReference>
<keyword evidence="5" id="KW-0808">Transferase</keyword>
<keyword evidence="6 15" id="KW-0812">Transmembrane</keyword>
<evidence type="ECO:0000256" key="14">
    <source>
        <dbReference type="ARBA" id="ARBA00023264"/>
    </source>
</evidence>
<dbReference type="Proteomes" id="UP000681315">
    <property type="component" value="Unassembled WGS sequence"/>
</dbReference>
<feature type="transmembrane region" description="Helical" evidence="15">
    <location>
        <begin position="31"/>
        <end position="51"/>
    </location>
</feature>
<keyword evidence="12 15" id="KW-0472">Membrane</keyword>
<comment type="similarity">
    <text evidence="2">Belongs to the bacterial diacylglycerol kinase family.</text>
</comment>
<keyword evidence="17" id="KW-1185">Reference proteome</keyword>
<protein>
    <submittedName>
        <fullName evidence="16">Diacylglycerol kinase family protein</fullName>
    </submittedName>
</protein>
<evidence type="ECO:0000256" key="4">
    <source>
        <dbReference type="ARBA" id="ARBA00022516"/>
    </source>
</evidence>
<evidence type="ECO:0000256" key="5">
    <source>
        <dbReference type="ARBA" id="ARBA00022679"/>
    </source>
</evidence>
<dbReference type="GO" id="GO:0016301">
    <property type="term" value="F:kinase activity"/>
    <property type="evidence" value="ECO:0007669"/>
    <property type="project" value="UniProtKB-KW"/>
</dbReference>
<proteinExistence type="inferred from homology"/>
<dbReference type="Pfam" id="PF01219">
    <property type="entry name" value="DAGK_prokar"/>
    <property type="match status" value="1"/>
</dbReference>
<comment type="caution">
    <text evidence="16">The sequence shown here is derived from an EMBL/GenBank/DDBJ whole genome shotgun (WGS) entry which is preliminary data.</text>
</comment>
<evidence type="ECO:0000256" key="6">
    <source>
        <dbReference type="ARBA" id="ARBA00022692"/>
    </source>
</evidence>
<evidence type="ECO:0000256" key="3">
    <source>
        <dbReference type="ARBA" id="ARBA00022475"/>
    </source>
</evidence>
<reference evidence="16 17" key="1">
    <citation type="submission" date="2021-03" db="EMBL/GenBank/DDBJ databases">
        <title>Gelidibacter sp. nov., isolated from costal sediment.</title>
        <authorList>
            <person name="Lun K.-Y."/>
        </authorList>
    </citation>
    <scope>NUCLEOTIDE SEQUENCE [LARGE SCALE GENOMIC DNA]</scope>
    <source>
        <strain evidence="16 17">DF109</strain>
    </source>
</reference>
<evidence type="ECO:0000313" key="17">
    <source>
        <dbReference type="Proteomes" id="UP000681315"/>
    </source>
</evidence>
<accession>A0ABS3SUF1</accession>
<keyword evidence="13" id="KW-0594">Phospholipid biosynthesis</keyword>
<evidence type="ECO:0000313" key="16">
    <source>
        <dbReference type="EMBL" id="MBO3099343.1"/>
    </source>
</evidence>
<dbReference type="InterPro" id="IPR000829">
    <property type="entry name" value="DAGK"/>
</dbReference>
<evidence type="ECO:0000256" key="15">
    <source>
        <dbReference type="SAM" id="Phobius"/>
    </source>
</evidence>
<evidence type="ECO:0000256" key="13">
    <source>
        <dbReference type="ARBA" id="ARBA00023209"/>
    </source>
</evidence>
<dbReference type="EMBL" id="JAGEVG010000016">
    <property type="protein sequence ID" value="MBO3099343.1"/>
    <property type="molecule type" value="Genomic_DNA"/>
</dbReference>
<keyword evidence="4" id="KW-0444">Lipid biosynthesis</keyword>
<keyword evidence="9" id="KW-0067">ATP-binding</keyword>
<evidence type="ECO:0000256" key="11">
    <source>
        <dbReference type="ARBA" id="ARBA00023098"/>
    </source>
</evidence>
<evidence type="ECO:0000256" key="10">
    <source>
        <dbReference type="ARBA" id="ARBA00022989"/>
    </source>
</evidence>
<keyword evidence="14" id="KW-1208">Phospholipid metabolism</keyword>
<comment type="subcellular location">
    <subcellularLocation>
        <location evidence="1">Cell membrane</location>
        <topology evidence="1">Multi-pass membrane protein</topology>
    </subcellularLocation>
</comment>
<evidence type="ECO:0000256" key="8">
    <source>
        <dbReference type="ARBA" id="ARBA00022777"/>
    </source>
</evidence>
<evidence type="ECO:0000256" key="7">
    <source>
        <dbReference type="ARBA" id="ARBA00022741"/>
    </source>
</evidence>
<organism evidence="16 17">
    <name type="scientific">Gelidibacter pelagius</name>
    <dbReference type="NCBI Taxonomy" id="2819985"/>
    <lineage>
        <taxon>Bacteria</taxon>
        <taxon>Pseudomonadati</taxon>
        <taxon>Bacteroidota</taxon>
        <taxon>Flavobacteriia</taxon>
        <taxon>Flavobacteriales</taxon>
        <taxon>Flavobacteriaceae</taxon>
        <taxon>Gelidibacter</taxon>
    </lineage>
</organism>
<dbReference type="CDD" id="cd14265">
    <property type="entry name" value="UDPK_IM_like"/>
    <property type="match status" value="1"/>
</dbReference>
<dbReference type="PANTHER" id="PTHR34299">
    <property type="entry name" value="DIACYLGLYCEROL KINASE"/>
    <property type="match status" value="1"/>
</dbReference>
<dbReference type="Gene3D" id="1.10.287.3610">
    <property type="match status" value="1"/>
</dbReference>
<keyword evidence="11" id="KW-0443">Lipid metabolism</keyword>
<feature type="transmembrane region" description="Helical" evidence="15">
    <location>
        <begin position="98"/>
        <end position="119"/>
    </location>
</feature>
<dbReference type="InterPro" id="IPR036945">
    <property type="entry name" value="DAGK_sf"/>
</dbReference>
<gene>
    <name evidence="16" type="ORF">J4051_13765</name>
</gene>
<sequence length="123" mass="13585">MSKKKDSFLVNRLKSVGWAFKGALILLRTEASIKIQFVIAIVVTIAGFYFEISTTEWLFQVAMIGLVMSIEGLNTSIEYIADFIHPERHSSIGRIKDVAAGAVFIAAISAVIVAAIIYYPKLF</sequence>
<evidence type="ECO:0000256" key="12">
    <source>
        <dbReference type="ARBA" id="ARBA00023136"/>
    </source>
</evidence>
<keyword evidence="3" id="KW-1003">Cell membrane</keyword>
<name>A0ABS3SUF1_9FLAO</name>
<keyword evidence="8 16" id="KW-0418">Kinase</keyword>
<keyword evidence="7" id="KW-0547">Nucleotide-binding</keyword>
<evidence type="ECO:0000256" key="2">
    <source>
        <dbReference type="ARBA" id="ARBA00005967"/>
    </source>
</evidence>